<evidence type="ECO:0000313" key="3">
    <source>
        <dbReference type="Proteomes" id="UP001148184"/>
    </source>
</evidence>
<keyword evidence="1" id="KW-0812">Transmembrane</keyword>
<reference evidence="2 3" key="1">
    <citation type="submission" date="2022-05" db="EMBL/GenBank/DDBJ databases">
        <title>Novel Pseudomonas spp. Isolated from a Rainbow Trout Aquaculture Facility.</title>
        <authorList>
            <person name="Testerman T."/>
            <person name="Graf J."/>
        </authorList>
    </citation>
    <scope>NUCLEOTIDE SEQUENCE [LARGE SCALE GENOMIC DNA]</scope>
    <source>
        <strain evidence="2 3">ID1025</strain>
    </source>
</reference>
<comment type="caution">
    <text evidence="2">The sequence shown here is derived from an EMBL/GenBank/DDBJ whole genome shotgun (WGS) entry which is preliminary data.</text>
</comment>
<protein>
    <submittedName>
        <fullName evidence="2">Uncharacterized protein</fullName>
    </submittedName>
</protein>
<dbReference type="EMBL" id="JAMDGZ010000062">
    <property type="protein sequence ID" value="MDD1016741.1"/>
    <property type="molecule type" value="Genomic_DNA"/>
</dbReference>
<dbReference type="Proteomes" id="UP001148184">
    <property type="component" value="Unassembled WGS sequence"/>
</dbReference>
<organism evidence="2 3">
    <name type="scientific">Pseudomonas rubra</name>
    <dbReference type="NCBI Taxonomy" id="2942627"/>
    <lineage>
        <taxon>Bacteria</taxon>
        <taxon>Pseudomonadati</taxon>
        <taxon>Pseudomonadota</taxon>
        <taxon>Gammaproteobacteria</taxon>
        <taxon>Pseudomonadales</taxon>
        <taxon>Pseudomonadaceae</taxon>
        <taxon>Pseudomonas</taxon>
    </lineage>
</organism>
<name>A0ABT5PEL2_9PSED</name>
<evidence type="ECO:0000313" key="2">
    <source>
        <dbReference type="EMBL" id="MDD1016741.1"/>
    </source>
</evidence>
<keyword evidence="1" id="KW-0472">Membrane</keyword>
<gene>
    <name evidence="2" type="ORF">M5G17_24040</name>
</gene>
<dbReference type="RefSeq" id="WP_273895362.1">
    <property type="nucleotide sequence ID" value="NZ_JAMDGP010000090.1"/>
</dbReference>
<feature type="transmembrane region" description="Helical" evidence="1">
    <location>
        <begin position="12"/>
        <end position="31"/>
    </location>
</feature>
<proteinExistence type="predicted"/>
<keyword evidence="1" id="KW-1133">Transmembrane helix</keyword>
<sequence>MTRIALPESDRYVFRLGAAVYGFASVSSFMAEVICHMDPERSRPELEAKMGGRLAEAFNQTVKKIEHLEPEAFVAGQQAYELFKTLNDERSDIIHSYPITSTTGNQILHRRQDATESRGQGDTLTRGKPAKHFEVTDQFMDTFLARLHQVNKHLYRIRDIFRPPVEPHVTVPEEDAALMFSVVLADSCLKLMALSITRKASSLCRAPRKGIRS</sequence>
<accession>A0ABT5PEL2</accession>
<keyword evidence="3" id="KW-1185">Reference proteome</keyword>
<evidence type="ECO:0000256" key="1">
    <source>
        <dbReference type="SAM" id="Phobius"/>
    </source>
</evidence>